<keyword evidence="1" id="KW-0732">Signal</keyword>
<reference evidence="2" key="1">
    <citation type="submission" date="2022-11" db="EMBL/GenBank/DDBJ databases">
        <authorList>
            <person name="Petersen C."/>
        </authorList>
    </citation>
    <scope>NUCLEOTIDE SEQUENCE</scope>
    <source>
        <strain evidence="2">IBT 20477</strain>
    </source>
</reference>
<dbReference type="PANTHER" id="PTHR36848:SF2">
    <property type="entry name" value="SECRETED PROTEIN"/>
    <property type="match status" value="1"/>
</dbReference>
<gene>
    <name evidence="2" type="ORF">N7449_008810</name>
</gene>
<dbReference type="AlphaFoldDB" id="A0A9W9M8F9"/>
<evidence type="ECO:0000313" key="3">
    <source>
        <dbReference type="Proteomes" id="UP001150942"/>
    </source>
</evidence>
<evidence type="ECO:0000313" key="2">
    <source>
        <dbReference type="EMBL" id="KAJ5192668.1"/>
    </source>
</evidence>
<dbReference type="Pfam" id="PF17132">
    <property type="entry name" value="Glyco_hydro_106"/>
    <property type="match status" value="1"/>
</dbReference>
<dbReference type="SUPFAM" id="SSF49785">
    <property type="entry name" value="Galactose-binding domain-like"/>
    <property type="match status" value="1"/>
</dbReference>
<dbReference type="EMBL" id="JAPQKQ010000006">
    <property type="protein sequence ID" value="KAJ5192668.1"/>
    <property type="molecule type" value="Genomic_DNA"/>
</dbReference>
<feature type="signal peptide" evidence="1">
    <location>
        <begin position="1"/>
        <end position="18"/>
    </location>
</feature>
<evidence type="ECO:0000256" key="1">
    <source>
        <dbReference type="SAM" id="SignalP"/>
    </source>
</evidence>
<name>A0A9W9M8F9_9EURO</name>
<reference evidence="2" key="2">
    <citation type="journal article" date="2023" name="IMA Fungus">
        <title>Comparative genomic study of the Penicillium genus elucidates a diverse pangenome and 15 lateral gene transfer events.</title>
        <authorList>
            <person name="Petersen C."/>
            <person name="Sorensen T."/>
            <person name="Nielsen M.R."/>
            <person name="Sondergaard T.E."/>
            <person name="Sorensen J.L."/>
            <person name="Fitzpatrick D.A."/>
            <person name="Frisvad J.C."/>
            <person name="Nielsen K.L."/>
        </authorList>
    </citation>
    <scope>NUCLEOTIDE SEQUENCE</scope>
    <source>
        <strain evidence="2">IBT 20477</strain>
    </source>
</reference>
<dbReference type="Proteomes" id="UP001150942">
    <property type="component" value="Unassembled WGS sequence"/>
</dbReference>
<dbReference type="PANTHER" id="PTHR36848">
    <property type="entry name" value="DNA-BINDING PROTEIN (PUTATIVE SECRETED PROTEIN)-RELATED"/>
    <property type="match status" value="1"/>
</dbReference>
<dbReference type="OrthoDB" id="2588159at2759"/>
<organism evidence="2 3">
    <name type="scientific">Penicillium cf. viridicatum</name>
    <dbReference type="NCBI Taxonomy" id="2972119"/>
    <lineage>
        <taxon>Eukaryota</taxon>
        <taxon>Fungi</taxon>
        <taxon>Dikarya</taxon>
        <taxon>Ascomycota</taxon>
        <taxon>Pezizomycotina</taxon>
        <taxon>Eurotiomycetes</taxon>
        <taxon>Eurotiomycetidae</taxon>
        <taxon>Eurotiales</taxon>
        <taxon>Aspergillaceae</taxon>
        <taxon>Penicillium</taxon>
    </lineage>
</organism>
<feature type="chain" id="PRO_5040900065" description="Secreted protein" evidence="1">
    <location>
        <begin position="19"/>
        <end position="991"/>
    </location>
</feature>
<keyword evidence="3" id="KW-1185">Reference proteome</keyword>
<dbReference type="InterPro" id="IPR053161">
    <property type="entry name" value="Ulvan_degrading_GH"/>
</dbReference>
<sequence length="991" mass="108473">MHVSIYSLWLWASVLVEALPSRGNHRRDDVGSFQDPGAARRPRYRYWLPDASVDPDLLGDDIIQLASRGAGGIEFLNYFNYGEGPAATNWSIYGYATPAYRKVLKAALQVHKNHGLLMDFSMGPQSGQGVPAEPDNPGLAWELVSFNVTIPENGSYTGKVPGWGEGDLVSAATFAVVNTTNLTISTTVIPGARSSYTVAENVASSASLTAVTDSIHPNGTVTVTVSPVHGAKSYLLYASYARRSYARACIASSDNPQNILQNGSFAVDHFSTTGAKVTTSFLEDYILIDGIKELMKETGRYIWEDSVEIPTYVYWTPNLPQVFEQQHGYSMTKYLVLLSGNEGDQAVSGGPIRFITDGPDQGDGFVADFRYTMTYLLTTYLEYLNEWTHQTLGLQFSQQVGYNLPVDMLAAIPSVDAPETETLSFTNRIDGFRQFCGPANMAGKAVVSIELGADFGQAYYQTWTELLMEAKHAFVAGVNQVVIHGATYSHPYPNTTWPGFASFNYLFAAQHSRHQPAWNVGYKQAGDYLARCQFVLQSGTPKVDLAFWDKQTAQDAYPDTLYDRTDLEDAGYTYEYLSPENFALPASYVHDRVFVPTQQEFRAMILRGNDTLTPQGIETLVRYAREGLPLIISGGLSSTWASSDEKAIHHAEQSLQSILNLENVHQVPYEGLASVIRDMGILPRSEIESNGTWYTRWRKTTHGDVYVFIYNDGNFSTGNISFETNGTPYFLDAWTGESSRLLNTSTETRIVMFSNSQQSTGARTHVVSSSESVVGYSVDAASKVWAKVTAGDSTASVTLSTGKTQLLHADPRSSFSLTNWTVTVEKWLPPDDPYNVVTVASKKNTTFSVPDAMLSSWADLSLPNSSGVGYYATSVSWSKQAGNAAGAYLVIPPVAHGLAVNINGREIPAVDITNPMVDVSAYLVDGENTVLLKTASTLWNCLIPIWGKLLTGGTGPGFTVAEIVDLLGYEAQKNGILGDVRLVPYQLVQVE</sequence>
<accession>A0A9W9M8F9</accession>
<proteinExistence type="predicted"/>
<dbReference type="InterPro" id="IPR008979">
    <property type="entry name" value="Galactose-bd-like_sf"/>
</dbReference>
<evidence type="ECO:0008006" key="4">
    <source>
        <dbReference type="Google" id="ProtNLM"/>
    </source>
</evidence>
<comment type="caution">
    <text evidence="2">The sequence shown here is derived from an EMBL/GenBank/DDBJ whole genome shotgun (WGS) entry which is preliminary data.</text>
</comment>
<protein>
    <recommendedName>
        <fullName evidence="4">Secreted protein</fullName>
    </recommendedName>
</protein>